<dbReference type="Proteomes" id="UP000708208">
    <property type="component" value="Unassembled WGS sequence"/>
</dbReference>
<gene>
    <name evidence="1" type="ORF">AFUS01_LOCUS38585</name>
</gene>
<organism evidence="1 2">
    <name type="scientific">Allacma fusca</name>
    <dbReference type="NCBI Taxonomy" id="39272"/>
    <lineage>
        <taxon>Eukaryota</taxon>
        <taxon>Metazoa</taxon>
        <taxon>Ecdysozoa</taxon>
        <taxon>Arthropoda</taxon>
        <taxon>Hexapoda</taxon>
        <taxon>Collembola</taxon>
        <taxon>Symphypleona</taxon>
        <taxon>Sminthuridae</taxon>
        <taxon>Allacma</taxon>
    </lineage>
</organism>
<evidence type="ECO:0000313" key="1">
    <source>
        <dbReference type="EMBL" id="CAG7828676.1"/>
    </source>
</evidence>
<comment type="caution">
    <text evidence="1">The sequence shown here is derived from an EMBL/GenBank/DDBJ whole genome shotgun (WGS) entry which is preliminary data.</text>
</comment>
<dbReference type="EMBL" id="CAJVCH010548315">
    <property type="protein sequence ID" value="CAG7828676.1"/>
    <property type="molecule type" value="Genomic_DNA"/>
</dbReference>
<sequence>MRLRCALLEAIYRKSLLVSSTARKESTVGEIVNLMSVDTQRSCNPRWSSRYSNSHSNQLQIDRFVKDIECRADEKER</sequence>
<accession>A0A8J2L610</accession>
<proteinExistence type="predicted"/>
<protein>
    <submittedName>
        <fullName evidence="1">Uncharacterized protein</fullName>
    </submittedName>
</protein>
<name>A0A8J2L610_9HEXA</name>
<reference evidence="1" key="1">
    <citation type="submission" date="2021-06" db="EMBL/GenBank/DDBJ databases">
        <authorList>
            <person name="Hodson N. C."/>
            <person name="Mongue J. A."/>
            <person name="Jaron S. K."/>
        </authorList>
    </citation>
    <scope>NUCLEOTIDE SEQUENCE</scope>
</reference>
<dbReference type="OrthoDB" id="6500128at2759"/>
<evidence type="ECO:0000313" key="2">
    <source>
        <dbReference type="Proteomes" id="UP000708208"/>
    </source>
</evidence>
<keyword evidence="2" id="KW-1185">Reference proteome</keyword>
<dbReference type="AlphaFoldDB" id="A0A8J2L610"/>